<keyword evidence="1" id="KW-0732">Signal</keyword>
<protein>
    <submittedName>
        <fullName evidence="2">Putative acid phosphatase</fullName>
    </submittedName>
</protein>
<feature type="signal peptide" evidence="1">
    <location>
        <begin position="1"/>
        <end position="26"/>
    </location>
</feature>
<proteinExistence type="evidence at transcript level"/>
<accession>I7CFH6</accession>
<dbReference type="InterPro" id="IPR023214">
    <property type="entry name" value="HAD_sf"/>
</dbReference>
<dbReference type="PANTHER" id="PTHR31284">
    <property type="entry name" value="ACID PHOSPHATASE-LIKE PROTEIN"/>
    <property type="match status" value="1"/>
</dbReference>
<feature type="chain" id="PRO_5003708327" evidence="1">
    <location>
        <begin position="27"/>
        <end position="175"/>
    </location>
</feature>
<evidence type="ECO:0000256" key="1">
    <source>
        <dbReference type="SAM" id="SignalP"/>
    </source>
</evidence>
<dbReference type="InterPro" id="IPR005519">
    <property type="entry name" value="Acid_phosphat_B-like"/>
</dbReference>
<name>I7CFH6_ARAEL</name>
<organism evidence="2">
    <name type="scientific">Aralia elata</name>
    <name type="common">Japanese angelica tree</name>
    <dbReference type="NCBI Taxonomy" id="82095"/>
    <lineage>
        <taxon>Eukaryota</taxon>
        <taxon>Viridiplantae</taxon>
        <taxon>Streptophyta</taxon>
        <taxon>Embryophyta</taxon>
        <taxon>Tracheophyta</taxon>
        <taxon>Spermatophyta</taxon>
        <taxon>Magnoliopsida</taxon>
        <taxon>eudicotyledons</taxon>
        <taxon>Gunneridae</taxon>
        <taxon>Pentapetalae</taxon>
        <taxon>asterids</taxon>
        <taxon>campanulids</taxon>
        <taxon>Apiales</taxon>
        <taxon>Araliaceae</taxon>
        <taxon>Aralia</taxon>
    </lineage>
</organism>
<sequence>MEARLVILVLPLFLATILAISSSSHANSFPGQNNNYIVMPHESGVAAGDLRRSSSVSNDDEINCPSWRLAVETNNLQGWKVVPAPCKYYVADYMTTNKYTLDIKAAIKAAYDYAKTVQLAQNGSDVWVLDVGQTALSVLEYYSRPDVQFGALPYNSTKYREWSATLNNSCNPGSS</sequence>
<dbReference type="PANTHER" id="PTHR31284:SF19">
    <property type="entry name" value="VEGETATIVE STORAGE PROTEIN 1-RELATED"/>
    <property type="match status" value="1"/>
</dbReference>
<dbReference type="Pfam" id="PF03767">
    <property type="entry name" value="Acid_phosphat_B"/>
    <property type="match status" value="1"/>
</dbReference>
<dbReference type="EMBL" id="JX067858">
    <property type="protein sequence ID" value="AFO67215.1"/>
    <property type="molecule type" value="mRNA"/>
</dbReference>
<dbReference type="AlphaFoldDB" id="I7CFH6"/>
<dbReference type="Gene3D" id="3.40.50.1000">
    <property type="entry name" value="HAD superfamily/HAD-like"/>
    <property type="match status" value="1"/>
</dbReference>
<evidence type="ECO:0000313" key="2">
    <source>
        <dbReference type="EMBL" id="AFO67215.1"/>
    </source>
</evidence>
<reference evidence="2" key="1">
    <citation type="submission" date="2012-05" db="EMBL/GenBank/DDBJ databases">
        <title>A profile of expressed sequence tags in newly developing leaves of Aralia elata Seem.</title>
        <authorList>
            <person name="Boo K.H."/>
            <person name="Lee D."/>
            <person name="Jin S.B."/>
            <person name="Kim S.C."/>
            <person name="Kim J.H."/>
            <person name="Cho S.K."/>
            <person name="Lee D.S."/>
            <person name="Riu K.Z."/>
        </authorList>
    </citation>
    <scope>NUCLEOTIDE SEQUENCE</scope>
</reference>
<feature type="non-terminal residue" evidence="2">
    <location>
        <position position="175"/>
    </location>
</feature>